<reference evidence="3 4" key="1">
    <citation type="submission" date="2019-03" db="EMBL/GenBank/DDBJ databases">
        <title>Genomic Encyclopedia of Archaeal and Bacterial Type Strains, Phase II (KMG-II): from individual species to whole genera.</title>
        <authorList>
            <person name="Goeker M."/>
        </authorList>
    </citation>
    <scope>NUCLEOTIDE SEQUENCE [LARGE SCALE GENOMIC DNA]</scope>
    <source>
        <strain evidence="3 4">ATCC 25309</strain>
    </source>
</reference>
<dbReference type="PANTHER" id="PTHR12526">
    <property type="entry name" value="GLYCOSYLTRANSFERASE"/>
    <property type="match status" value="1"/>
</dbReference>
<keyword evidence="4" id="KW-1185">Reference proteome</keyword>
<dbReference type="InterPro" id="IPR028098">
    <property type="entry name" value="Glyco_trans_4-like_N"/>
</dbReference>
<dbReference type="GO" id="GO:0016757">
    <property type="term" value="F:glycosyltransferase activity"/>
    <property type="evidence" value="ECO:0007669"/>
    <property type="project" value="InterPro"/>
</dbReference>
<dbReference type="Gene3D" id="3.40.50.2000">
    <property type="entry name" value="Glycogen Phosphorylase B"/>
    <property type="match status" value="2"/>
</dbReference>
<dbReference type="OrthoDB" id="9764577at2"/>
<dbReference type="Pfam" id="PF13439">
    <property type="entry name" value="Glyco_transf_4"/>
    <property type="match status" value="1"/>
</dbReference>
<evidence type="ECO:0000313" key="3">
    <source>
        <dbReference type="EMBL" id="TDU71423.1"/>
    </source>
</evidence>
<feature type="domain" description="Glycosyltransferase subfamily 4-like N-terminal" evidence="2">
    <location>
        <begin position="16"/>
        <end position="173"/>
    </location>
</feature>
<evidence type="ECO:0000313" key="4">
    <source>
        <dbReference type="Proteomes" id="UP000295662"/>
    </source>
</evidence>
<feature type="domain" description="Glycosyl transferase family 1" evidence="1">
    <location>
        <begin position="190"/>
        <end position="346"/>
    </location>
</feature>
<sequence length="373" mass="41377">MRHLHYVQSLETLQGGGLGLAALELHRTLIRQGTASELVATCGGESRMESCVWEYARWGPEKAYFSWELVKAARERLGQTDIVHEHGFYVGTNAILGRAARKRGLPLVGHPQGFFDPWILRRSQVKKYVANRIFQAGNFRATRLWRALTGKEADQIRAQGFTAPIVVLPNGVHLPPEKEVGLATGLIPAKERPYRLTLLSRIHPKKGFDLLIPALARQEMKDWEVYVVGPDENGYLAEVQEMVRRHDLKGKVVFLPAVSGGAKAELFRSSDLFALPSYSEGFPVAVVEAASYGLPVVMTDECNFPELAAAGGAWICEPEVGALADTLRDALRAGPEERRQRGELGRQLIGLKYTWDQIARELARACDDLLSKA</sequence>
<dbReference type="InterPro" id="IPR001296">
    <property type="entry name" value="Glyco_trans_1"/>
</dbReference>
<dbReference type="EMBL" id="SOCA01000003">
    <property type="protein sequence ID" value="TDU71423.1"/>
    <property type="molecule type" value="Genomic_DNA"/>
</dbReference>
<keyword evidence="3" id="KW-0808">Transferase</keyword>
<proteinExistence type="predicted"/>
<dbReference type="Pfam" id="PF00534">
    <property type="entry name" value="Glycos_transf_1"/>
    <property type="match status" value="1"/>
</dbReference>
<dbReference type="AlphaFoldDB" id="A0A4V6Q5E6"/>
<evidence type="ECO:0000259" key="2">
    <source>
        <dbReference type="Pfam" id="PF13439"/>
    </source>
</evidence>
<gene>
    <name evidence="3" type="ORF">EI77_02547</name>
</gene>
<dbReference type="SUPFAM" id="SSF53756">
    <property type="entry name" value="UDP-Glycosyltransferase/glycogen phosphorylase"/>
    <property type="match status" value="1"/>
</dbReference>
<comment type="caution">
    <text evidence="3">The sequence shown here is derived from an EMBL/GenBank/DDBJ whole genome shotgun (WGS) entry which is preliminary data.</text>
</comment>
<dbReference type="PANTHER" id="PTHR12526:SF637">
    <property type="entry name" value="GLYCOSYLTRANSFERASE EPSF-RELATED"/>
    <property type="match status" value="1"/>
</dbReference>
<dbReference type="Proteomes" id="UP000295662">
    <property type="component" value="Unassembled WGS sequence"/>
</dbReference>
<accession>A0A4V6Q5E6</accession>
<organism evidence="3 4">
    <name type="scientific">Prosthecobacter fusiformis</name>
    <dbReference type="NCBI Taxonomy" id="48464"/>
    <lineage>
        <taxon>Bacteria</taxon>
        <taxon>Pseudomonadati</taxon>
        <taxon>Verrucomicrobiota</taxon>
        <taxon>Verrucomicrobiia</taxon>
        <taxon>Verrucomicrobiales</taxon>
        <taxon>Verrucomicrobiaceae</taxon>
        <taxon>Prosthecobacter</taxon>
    </lineage>
</organism>
<protein>
    <submittedName>
        <fullName evidence="3">Glycosyltransferase involved in cell wall biosynthesis</fullName>
    </submittedName>
</protein>
<dbReference type="RefSeq" id="WP_133795577.1">
    <property type="nucleotide sequence ID" value="NZ_SOCA01000003.1"/>
</dbReference>
<evidence type="ECO:0000259" key="1">
    <source>
        <dbReference type="Pfam" id="PF00534"/>
    </source>
</evidence>
<name>A0A4V6Q5E6_9BACT</name>